<dbReference type="RefSeq" id="WP_011023716.1">
    <property type="nucleotide sequence ID" value="NC_003552.1"/>
</dbReference>
<reference evidence="1 2" key="1">
    <citation type="journal article" date="2002" name="Genome Res.">
        <title>The genome of Methanosarcina acetivorans reveals extensive metabolic and physiological diversity.</title>
        <authorList>
            <person name="Galagan J.E."/>
            <person name="Nusbaum C."/>
            <person name="Roy A."/>
            <person name="Endrizzi M.G."/>
            <person name="Macdonald P."/>
            <person name="FitzHugh W."/>
            <person name="Calvo S."/>
            <person name="Engels R."/>
            <person name="Smirnov S."/>
            <person name="Atnoor D."/>
            <person name="Brown A."/>
            <person name="Allen N."/>
            <person name="Naylor J."/>
            <person name="Stange-Thomann N."/>
            <person name="DeArellano K."/>
            <person name="Johnson R."/>
            <person name="Linton L."/>
            <person name="McEwan P."/>
            <person name="McKernan K."/>
            <person name="Talamas J."/>
            <person name="Tirrell A."/>
            <person name="Ye W."/>
            <person name="Zimmer A."/>
            <person name="Barber R.D."/>
            <person name="Cann I."/>
            <person name="Graham D.E."/>
            <person name="Grahame D.A."/>
            <person name="Guss A."/>
            <person name="Hedderich R."/>
            <person name="Ingram-Smith C."/>
            <person name="Kuettner C.H."/>
            <person name="Krzycki J.A."/>
            <person name="Leigh J.A."/>
            <person name="Li W."/>
            <person name="Liu J."/>
            <person name="Mukhopadhyay B."/>
            <person name="Reeve J.N."/>
            <person name="Smith K."/>
            <person name="Springer T.A."/>
            <person name="Umayam L.A."/>
            <person name="White O."/>
            <person name="White R.H."/>
            <person name="de Macario E.C."/>
            <person name="Ferry J.G."/>
            <person name="Jarrell K.F."/>
            <person name="Jing H."/>
            <person name="Macario A.J.L."/>
            <person name="Paulsen I."/>
            <person name="Pritchett M."/>
            <person name="Sowers K.R."/>
            <person name="Swanson R.V."/>
            <person name="Zinder S.H."/>
            <person name="Lander E."/>
            <person name="Metcalf W.W."/>
            <person name="Birren B."/>
        </authorList>
    </citation>
    <scope>NUCLEOTIDE SEQUENCE [LARGE SCALE GENOMIC DNA]</scope>
    <source>
        <strain evidence="2">ATCC 35395 / DSM 2834 / JCM 12185 / C2A</strain>
    </source>
</reference>
<proteinExistence type="predicted"/>
<accession>Q8TJG8</accession>
<dbReference type="OrthoDB" id="123178at2157"/>
<dbReference type="InterPro" id="IPR007544">
    <property type="entry name" value="ENCAP"/>
</dbReference>
<keyword evidence="2" id="KW-1185">Reference proteome</keyword>
<sequence>MSNALFEVSRTMDTIIHPPLRQINKARKLVNVVPGEGIGELSVDWIELEAMSDAMIAYSFSTGAEDTVDFSLQNSKIPLIWKDFTLDRRLYEAMRRKNTNVDASAALEAAYTVSSAEEMMILRGITRNGTTFEKNGLYEGAGQDYSTPKAIGTYGGIQDAVTDVYEMMDDSDVPTDSLRWNLSMSPNIYNKVNKSRSANDVKEMKDLLELLGTPNNPGNVFKSNTLPSVSTTGSALLTPTPDTGSQYFDYYLSAEVQTELGQDGKHPRTGPISGRIFESGVLRIRKNAVIGKMTALSTAASV</sequence>
<evidence type="ECO:0000313" key="1">
    <source>
        <dbReference type="EMBL" id="AAM07167.1"/>
    </source>
</evidence>
<gene>
    <name evidence="1" type="ordered locus">MA_3816</name>
</gene>
<dbReference type="AlphaFoldDB" id="Q8TJG8"/>
<dbReference type="HOGENOM" id="CLU_920125_0_0_2"/>
<name>Q8TJG8_METAC</name>
<organism evidence="1 2">
    <name type="scientific">Methanosarcina acetivorans (strain ATCC 35395 / DSM 2834 / JCM 12185 / C2A)</name>
    <dbReference type="NCBI Taxonomy" id="188937"/>
    <lineage>
        <taxon>Archaea</taxon>
        <taxon>Methanobacteriati</taxon>
        <taxon>Methanobacteriota</taxon>
        <taxon>Stenosarchaea group</taxon>
        <taxon>Methanomicrobia</taxon>
        <taxon>Methanosarcinales</taxon>
        <taxon>Methanosarcinaceae</taxon>
        <taxon>Methanosarcina</taxon>
    </lineage>
</organism>
<dbReference type="KEGG" id="mac:MA_3816"/>
<dbReference type="EnsemblBacteria" id="AAM07167">
    <property type="protein sequence ID" value="AAM07167"/>
    <property type="gene ID" value="MA_3816"/>
</dbReference>
<protein>
    <submittedName>
        <fullName evidence="1">Uncharacterized protein</fullName>
    </submittedName>
</protein>
<evidence type="ECO:0000313" key="2">
    <source>
        <dbReference type="Proteomes" id="UP000002487"/>
    </source>
</evidence>
<dbReference type="Proteomes" id="UP000002487">
    <property type="component" value="Chromosome"/>
</dbReference>
<dbReference type="STRING" id="188937.MA_3816"/>
<dbReference type="GeneID" id="1475709"/>
<dbReference type="Gene3D" id="3.30.2400.30">
    <property type="match status" value="1"/>
</dbReference>
<dbReference type="Pfam" id="PF04454">
    <property type="entry name" value="Linocin_M18"/>
    <property type="match status" value="1"/>
</dbReference>
<dbReference type="EMBL" id="AE010299">
    <property type="protein sequence ID" value="AAM07167.1"/>
    <property type="molecule type" value="Genomic_DNA"/>
</dbReference>
<dbReference type="InParanoid" id="Q8TJG8"/>